<comment type="caution">
    <text evidence="2">The sequence shown here is derived from an EMBL/GenBank/DDBJ whole genome shotgun (WGS) entry which is preliminary data.</text>
</comment>
<dbReference type="Proteomes" id="UP000216311">
    <property type="component" value="Unassembled WGS sequence"/>
</dbReference>
<dbReference type="AlphaFoldDB" id="A0A255GRE9"/>
<feature type="region of interest" description="Disordered" evidence="1">
    <location>
        <begin position="27"/>
        <end position="114"/>
    </location>
</feature>
<organism evidence="2 3">
    <name type="scientific">Enemella dayhoffiae</name>
    <dbReference type="NCBI Taxonomy" id="2016507"/>
    <lineage>
        <taxon>Bacteria</taxon>
        <taxon>Bacillati</taxon>
        <taxon>Actinomycetota</taxon>
        <taxon>Actinomycetes</taxon>
        <taxon>Propionibacteriales</taxon>
        <taxon>Propionibacteriaceae</taxon>
        <taxon>Enemella</taxon>
    </lineage>
</organism>
<feature type="compositionally biased region" description="Polar residues" evidence="1">
    <location>
        <begin position="53"/>
        <end position="85"/>
    </location>
</feature>
<sequence length="114" mass="11992">MNRPNTALEQMAITLLRLCITTAASIPPVRQVTSPAAAANTARSSKAHGCTDPWSTTNSRLDSVSGTSQASNGLRNQPPTFSTGQARKGTDRPPSARTRGGAAARARWRPPRPG</sequence>
<reference evidence="2 3" key="1">
    <citation type="submission" date="2017-07" db="EMBL/GenBank/DDBJ databases">
        <title>Draft whole genome sequences of clinical Proprionibacteriaceae strains.</title>
        <authorList>
            <person name="Bernier A.-M."/>
            <person name="Bernard K."/>
            <person name="Domingo M.-C."/>
        </authorList>
    </citation>
    <scope>NUCLEOTIDE SEQUENCE [LARGE SCALE GENOMIC DNA]</scope>
    <source>
        <strain evidence="2 3">NML 130396</strain>
    </source>
</reference>
<evidence type="ECO:0000313" key="3">
    <source>
        <dbReference type="Proteomes" id="UP000216311"/>
    </source>
</evidence>
<feature type="compositionally biased region" description="Low complexity" evidence="1">
    <location>
        <begin position="34"/>
        <end position="44"/>
    </location>
</feature>
<feature type="compositionally biased region" description="Low complexity" evidence="1">
    <location>
        <begin position="92"/>
        <end position="105"/>
    </location>
</feature>
<name>A0A255GRE9_9ACTN</name>
<evidence type="ECO:0000256" key="1">
    <source>
        <dbReference type="SAM" id="MobiDB-lite"/>
    </source>
</evidence>
<keyword evidence="3" id="KW-1185">Reference proteome</keyword>
<accession>A0A255GRE9</accession>
<evidence type="ECO:0000313" key="2">
    <source>
        <dbReference type="EMBL" id="OYO17186.1"/>
    </source>
</evidence>
<proteinExistence type="predicted"/>
<protein>
    <submittedName>
        <fullName evidence="2">Uncharacterized protein</fullName>
    </submittedName>
</protein>
<gene>
    <name evidence="2" type="ORF">CGZ93_16555</name>
</gene>
<dbReference type="EMBL" id="NMVQ01000046">
    <property type="protein sequence ID" value="OYO17186.1"/>
    <property type="molecule type" value="Genomic_DNA"/>
</dbReference>